<dbReference type="AlphaFoldDB" id="A0A8H7CGF6"/>
<protein>
    <submittedName>
        <fullName evidence="3">Uncharacterized protein</fullName>
    </submittedName>
</protein>
<keyword evidence="2" id="KW-0812">Transmembrane</keyword>
<keyword evidence="4" id="KW-1185">Reference proteome</keyword>
<name>A0A8H7CGF6_9AGAR</name>
<feature type="compositionally biased region" description="Polar residues" evidence="1">
    <location>
        <begin position="260"/>
        <end position="276"/>
    </location>
</feature>
<feature type="transmembrane region" description="Helical" evidence="2">
    <location>
        <begin position="111"/>
        <end position="136"/>
    </location>
</feature>
<accession>A0A8H7CGF6</accession>
<dbReference type="Proteomes" id="UP000623467">
    <property type="component" value="Unassembled WGS sequence"/>
</dbReference>
<dbReference type="OrthoDB" id="10601531at2759"/>
<feature type="region of interest" description="Disordered" evidence="1">
    <location>
        <begin position="260"/>
        <end position="279"/>
    </location>
</feature>
<feature type="region of interest" description="Disordered" evidence="1">
    <location>
        <begin position="291"/>
        <end position="315"/>
    </location>
</feature>
<comment type="caution">
    <text evidence="3">The sequence shown here is derived from an EMBL/GenBank/DDBJ whole genome shotgun (WGS) entry which is preliminary data.</text>
</comment>
<keyword evidence="2" id="KW-0472">Membrane</keyword>
<evidence type="ECO:0000313" key="4">
    <source>
        <dbReference type="Proteomes" id="UP000623467"/>
    </source>
</evidence>
<dbReference type="EMBL" id="JACAZH010000037">
    <property type="protein sequence ID" value="KAF7336430.1"/>
    <property type="molecule type" value="Genomic_DNA"/>
</dbReference>
<reference evidence="3" key="1">
    <citation type="submission" date="2020-05" db="EMBL/GenBank/DDBJ databases">
        <title>Mycena genomes resolve the evolution of fungal bioluminescence.</title>
        <authorList>
            <person name="Tsai I.J."/>
        </authorList>
    </citation>
    <scope>NUCLEOTIDE SEQUENCE</scope>
    <source>
        <strain evidence="3">160909Yilan</strain>
    </source>
</reference>
<gene>
    <name evidence="3" type="ORF">MSAN_02297000</name>
</gene>
<keyword evidence="2" id="KW-1133">Transmembrane helix</keyword>
<organism evidence="3 4">
    <name type="scientific">Mycena sanguinolenta</name>
    <dbReference type="NCBI Taxonomy" id="230812"/>
    <lineage>
        <taxon>Eukaryota</taxon>
        <taxon>Fungi</taxon>
        <taxon>Dikarya</taxon>
        <taxon>Basidiomycota</taxon>
        <taxon>Agaricomycotina</taxon>
        <taxon>Agaricomycetes</taxon>
        <taxon>Agaricomycetidae</taxon>
        <taxon>Agaricales</taxon>
        <taxon>Marasmiineae</taxon>
        <taxon>Mycenaceae</taxon>
        <taxon>Mycena</taxon>
    </lineage>
</organism>
<evidence type="ECO:0000313" key="3">
    <source>
        <dbReference type="EMBL" id="KAF7336430.1"/>
    </source>
</evidence>
<sequence>MNLTWPQVTFAAGTNLNFQVQDHSGDSAQSNPVVVGPSCTLFITLVPITPTHKLRCAYLGRLVYSGHQLPYQLLFSPELHYIDHVSTALRTRIENTLKWIMLIRVLKKEKLNVGAIAGGVIGGVVVLGIGIAARYLRCRKMGEQPRFVIDDENLQSETGPDSRLLPASAPPRDTTESRLQSQTGPDSRLLPASAPPRDTTESRLQSQTGPDPRLLPASAPPRDTTESRPWEAQPDRTTTLGPVTYATDPKNPVVLRWHPQQFSSGGNNQTAGSSRDQNLEDRVRILEAHINSQTAPVPSSEGPPSYEAAGGPASE</sequence>
<evidence type="ECO:0000256" key="2">
    <source>
        <dbReference type="SAM" id="Phobius"/>
    </source>
</evidence>
<evidence type="ECO:0000256" key="1">
    <source>
        <dbReference type="SAM" id="MobiDB-lite"/>
    </source>
</evidence>
<proteinExistence type="predicted"/>
<feature type="region of interest" description="Disordered" evidence="1">
    <location>
        <begin position="149"/>
        <end position="247"/>
    </location>
</feature>